<protein>
    <recommendedName>
        <fullName evidence="3">XRE family transcriptional regulator</fullName>
    </recommendedName>
</protein>
<keyword evidence="2" id="KW-1185">Reference proteome</keyword>
<gene>
    <name evidence="1" type="ORF">GCM10010492_69970</name>
</gene>
<dbReference type="Proteomes" id="UP001500416">
    <property type="component" value="Unassembled WGS sequence"/>
</dbReference>
<organism evidence="1 2">
    <name type="scientific">Saccharothrix mutabilis subsp. mutabilis</name>
    <dbReference type="NCBI Taxonomy" id="66855"/>
    <lineage>
        <taxon>Bacteria</taxon>
        <taxon>Bacillati</taxon>
        <taxon>Actinomycetota</taxon>
        <taxon>Actinomycetes</taxon>
        <taxon>Pseudonocardiales</taxon>
        <taxon>Pseudonocardiaceae</taxon>
        <taxon>Saccharothrix</taxon>
    </lineage>
</organism>
<accession>A0ABN0UR72</accession>
<proteinExistence type="predicted"/>
<name>A0ABN0UR72_9PSEU</name>
<dbReference type="EMBL" id="BAAABU010000028">
    <property type="protein sequence ID" value="GAA0258993.1"/>
    <property type="molecule type" value="Genomic_DNA"/>
</dbReference>
<reference evidence="1 2" key="1">
    <citation type="journal article" date="2019" name="Int. J. Syst. Evol. Microbiol.">
        <title>The Global Catalogue of Microorganisms (GCM) 10K type strain sequencing project: providing services to taxonomists for standard genome sequencing and annotation.</title>
        <authorList>
            <consortium name="The Broad Institute Genomics Platform"/>
            <consortium name="The Broad Institute Genome Sequencing Center for Infectious Disease"/>
            <person name="Wu L."/>
            <person name="Ma J."/>
        </authorList>
    </citation>
    <scope>NUCLEOTIDE SEQUENCE [LARGE SCALE GENOMIC DNA]</scope>
    <source>
        <strain evidence="1 2">JCM 3380</strain>
    </source>
</reference>
<evidence type="ECO:0000313" key="1">
    <source>
        <dbReference type="EMBL" id="GAA0258993.1"/>
    </source>
</evidence>
<sequence>MRSALSTSFGTTLRSAIRANGLTLQGVHARLSRRGVQVSIAALSSWQSGRNRPERPDSLRAVAELESLLGLDRGDLMALLGPRRPRGRRAGARARTDLLPDSGAAADISGQSGRIRLLYVEEHVRVNPDRSLREIVTRSVVEARDDGVSRYHAGNLADAAADLSLVRTVAIGGSRLGRVQRDHAHRLVSAEFLLDRAYRRGEAFTVQYKFFINQPVFDTEYFRVFTAPFRFTYCRSASPAR</sequence>
<comment type="caution">
    <text evidence="1">The sequence shown here is derived from an EMBL/GenBank/DDBJ whole genome shotgun (WGS) entry which is preliminary data.</text>
</comment>
<evidence type="ECO:0008006" key="3">
    <source>
        <dbReference type="Google" id="ProtNLM"/>
    </source>
</evidence>
<evidence type="ECO:0000313" key="2">
    <source>
        <dbReference type="Proteomes" id="UP001500416"/>
    </source>
</evidence>